<gene>
    <name evidence="1" type="ORF">ANN_13831</name>
</gene>
<name>A0ABQ8SUQ8_PERAM</name>
<protein>
    <submittedName>
        <fullName evidence="1">Uncharacterized protein</fullName>
    </submittedName>
</protein>
<sequence length="71" mass="8260">MIRILRTPFDDHLMSRSATDTFADTLFANVYQRALETDTFTAKSDRGASRRHRNHEFEEAVLYAGRRVPET</sequence>
<evidence type="ECO:0000313" key="1">
    <source>
        <dbReference type="EMBL" id="KAJ4437892.1"/>
    </source>
</evidence>
<reference evidence="1 2" key="1">
    <citation type="journal article" date="2022" name="Allergy">
        <title>Genome assembly and annotation of Periplaneta americana reveal a comprehensive cockroach allergen profile.</title>
        <authorList>
            <person name="Wang L."/>
            <person name="Xiong Q."/>
            <person name="Saelim N."/>
            <person name="Wang L."/>
            <person name="Nong W."/>
            <person name="Wan A.T."/>
            <person name="Shi M."/>
            <person name="Liu X."/>
            <person name="Cao Q."/>
            <person name="Hui J.H.L."/>
            <person name="Sookrung N."/>
            <person name="Leung T.F."/>
            <person name="Tungtrongchitr A."/>
            <person name="Tsui S.K.W."/>
        </authorList>
    </citation>
    <scope>NUCLEOTIDE SEQUENCE [LARGE SCALE GENOMIC DNA]</scope>
    <source>
        <strain evidence="1">PWHHKU_190912</strain>
    </source>
</reference>
<proteinExistence type="predicted"/>
<evidence type="ECO:0000313" key="2">
    <source>
        <dbReference type="Proteomes" id="UP001148838"/>
    </source>
</evidence>
<organism evidence="1 2">
    <name type="scientific">Periplaneta americana</name>
    <name type="common">American cockroach</name>
    <name type="synonym">Blatta americana</name>
    <dbReference type="NCBI Taxonomy" id="6978"/>
    <lineage>
        <taxon>Eukaryota</taxon>
        <taxon>Metazoa</taxon>
        <taxon>Ecdysozoa</taxon>
        <taxon>Arthropoda</taxon>
        <taxon>Hexapoda</taxon>
        <taxon>Insecta</taxon>
        <taxon>Pterygota</taxon>
        <taxon>Neoptera</taxon>
        <taxon>Polyneoptera</taxon>
        <taxon>Dictyoptera</taxon>
        <taxon>Blattodea</taxon>
        <taxon>Blattoidea</taxon>
        <taxon>Blattidae</taxon>
        <taxon>Blattinae</taxon>
        <taxon>Periplaneta</taxon>
    </lineage>
</organism>
<dbReference type="EMBL" id="JAJSOF020000019">
    <property type="protein sequence ID" value="KAJ4437892.1"/>
    <property type="molecule type" value="Genomic_DNA"/>
</dbReference>
<dbReference type="Proteomes" id="UP001148838">
    <property type="component" value="Unassembled WGS sequence"/>
</dbReference>
<accession>A0ABQ8SUQ8</accession>
<keyword evidence="2" id="KW-1185">Reference proteome</keyword>
<comment type="caution">
    <text evidence="1">The sequence shown here is derived from an EMBL/GenBank/DDBJ whole genome shotgun (WGS) entry which is preliminary data.</text>
</comment>